<organism evidence="6 7">
    <name type="scientific">Flavisolibacter ginsengisoli DSM 18119</name>
    <dbReference type="NCBI Taxonomy" id="1121884"/>
    <lineage>
        <taxon>Bacteria</taxon>
        <taxon>Pseudomonadati</taxon>
        <taxon>Bacteroidota</taxon>
        <taxon>Chitinophagia</taxon>
        <taxon>Chitinophagales</taxon>
        <taxon>Chitinophagaceae</taxon>
        <taxon>Flavisolibacter</taxon>
    </lineage>
</organism>
<dbReference type="InterPro" id="IPR018490">
    <property type="entry name" value="cNMP-bd_dom_sf"/>
</dbReference>
<dbReference type="InterPro" id="IPR012318">
    <property type="entry name" value="HTH_CRP"/>
</dbReference>
<dbReference type="PANTHER" id="PTHR24567:SF26">
    <property type="entry name" value="REGULATORY PROTEIN YEIL"/>
    <property type="match status" value="1"/>
</dbReference>
<evidence type="ECO:0000256" key="3">
    <source>
        <dbReference type="ARBA" id="ARBA00023163"/>
    </source>
</evidence>
<dbReference type="Pfam" id="PF00027">
    <property type="entry name" value="cNMP_binding"/>
    <property type="match status" value="1"/>
</dbReference>
<sequence length="228" mass="25938">MQEAACNVNSCFLCSFCIPAWKEAIALHKKTYQFKKGEDIFREGDPVKGIYFIYTGSVKVYKQWGEQKQLILRFAKAGDILGHRGLGGVVEYPIGATALEDSKACFISNDFLEATLKTNHELTYKLMHFYATELQKAEMRMRDLAHMEVKGRVAEALLELRNIFGVNHDQHIAATITRQDIASYAGTTYETVFKFFNELAEEKIITTNGKSIKINDSDRLQQFSKKQS</sequence>
<dbReference type="RefSeq" id="WP_084079733.1">
    <property type="nucleotide sequence ID" value="NZ_FQUU01000001.1"/>
</dbReference>
<dbReference type="STRING" id="1121884.SAMN02745131_00112"/>
<dbReference type="CDD" id="cd00038">
    <property type="entry name" value="CAP_ED"/>
    <property type="match status" value="1"/>
</dbReference>
<dbReference type="PRINTS" id="PR00034">
    <property type="entry name" value="HTHCRP"/>
</dbReference>
<proteinExistence type="predicted"/>
<dbReference type="Gene3D" id="2.60.120.10">
    <property type="entry name" value="Jelly Rolls"/>
    <property type="match status" value="1"/>
</dbReference>
<dbReference type="InterPro" id="IPR014710">
    <property type="entry name" value="RmlC-like_jellyroll"/>
</dbReference>
<dbReference type="AlphaFoldDB" id="A0A1M4SGT5"/>
<dbReference type="GO" id="GO:0003677">
    <property type="term" value="F:DNA binding"/>
    <property type="evidence" value="ECO:0007669"/>
    <property type="project" value="UniProtKB-KW"/>
</dbReference>
<dbReference type="Proteomes" id="UP000184048">
    <property type="component" value="Unassembled WGS sequence"/>
</dbReference>
<dbReference type="PROSITE" id="PS51063">
    <property type="entry name" value="HTH_CRP_2"/>
    <property type="match status" value="1"/>
</dbReference>
<evidence type="ECO:0000256" key="1">
    <source>
        <dbReference type="ARBA" id="ARBA00023015"/>
    </source>
</evidence>
<dbReference type="SUPFAM" id="SSF46785">
    <property type="entry name" value="Winged helix' DNA-binding domain"/>
    <property type="match status" value="1"/>
</dbReference>
<dbReference type="GO" id="GO:0005829">
    <property type="term" value="C:cytosol"/>
    <property type="evidence" value="ECO:0007669"/>
    <property type="project" value="TreeGrafter"/>
</dbReference>
<evidence type="ECO:0000259" key="5">
    <source>
        <dbReference type="PROSITE" id="PS51063"/>
    </source>
</evidence>
<dbReference type="OrthoDB" id="9127033at2"/>
<dbReference type="SUPFAM" id="SSF51206">
    <property type="entry name" value="cAMP-binding domain-like"/>
    <property type="match status" value="1"/>
</dbReference>
<evidence type="ECO:0000313" key="7">
    <source>
        <dbReference type="Proteomes" id="UP000184048"/>
    </source>
</evidence>
<keyword evidence="1" id="KW-0805">Transcription regulation</keyword>
<dbReference type="GO" id="GO:0003700">
    <property type="term" value="F:DNA-binding transcription factor activity"/>
    <property type="evidence" value="ECO:0007669"/>
    <property type="project" value="TreeGrafter"/>
</dbReference>
<dbReference type="EMBL" id="FQUU01000001">
    <property type="protein sequence ID" value="SHE31399.1"/>
    <property type="molecule type" value="Genomic_DNA"/>
</dbReference>
<evidence type="ECO:0000259" key="4">
    <source>
        <dbReference type="PROSITE" id="PS50042"/>
    </source>
</evidence>
<evidence type="ECO:0000313" key="6">
    <source>
        <dbReference type="EMBL" id="SHE31399.1"/>
    </source>
</evidence>
<gene>
    <name evidence="6" type="ORF">SAMN02745131_00112</name>
</gene>
<dbReference type="SMART" id="SM00419">
    <property type="entry name" value="HTH_CRP"/>
    <property type="match status" value="1"/>
</dbReference>
<accession>A0A1M4SGT5</accession>
<dbReference type="SMART" id="SM00100">
    <property type="entry name" value="cNMP"/>
    <property type="match status" value="1"/>
</dbReference>
<dbReference type="Gene3D" id="1.10.10.10">
    <property type="entry name" value="Winged helix-like DNA-binding domain superfamily/Winged helix DNA-binding domain"/>
    <property type="match status" value="1"/>
</dbReference>
<dbReference type="Pfam" id="PF13545">
    <property type="entry name" value="HTH_Crp_2"/>
    <property type="match status" value="1"/>
</dbReference>
<feature type="domain" description="HTH crp-type" evidence="5">
    <location>
        <begin position="147"/>
        <end position="218"/>
    </location>
</feature>
<keyword evidence="3" id="KW-0804">Transcription</keyword>
<dbReference type="InterPro" id="IPR036388">
    <property type="entry name" value="WH-like_DNA-bd_sf"/>
</dbReference>
<dbReference type="InterPro" id="IPR000595">
    <property type="entry name" value="cNMP-bd_dom"/>
</dbReference>
<keyword evidence="7" id="KW-1185">Reference proteome</keyword>
<feature type="domain" description="Cyclic nucleotide-binding" evidence="4">
    <location>
        <begin position="26"/>
        <end position="98"/>
    </location>
</feature>
<reference evidence="6 7" key="1">
    <citation type="submission" date="2016-11" db="EMBL/GenBank/DDBJ databases">
        <authorList>
            <person name="Jaros S."/>
            <person name="Januszkiewicz K."/>
            <person name="Wedrychowicz H."/>
        </authorList>
    </citation>
    <scope>NUCLEOTIDE SEQUENCE [LARGE SCALE GENOMIC DNA]</scope>
    <source>
        <strain evidence="6 7">DSM 18119</strain>
    </source>
</reference>
<dbReference type="InterPro" id="IPR036390">
    <property type="entry name" value="WH_DNA-bd_sf"/>
</dbReference>
<dbReference type="PROSITE" id="PS50042">
    <property type="entry name" value="CNMP_BINDING_3"/>
    <property type="match status" value="1"/>
</dbReference>
<protein>
    <submittedName>
        <fullName evidence="6">CRP/FNR family transcriptional regulator, anaerobic regulatory protein</fullName>
    </submittedName>
</protein>
<name>A0A1M4SGT5_9BACT</name>
<dbReference type="PANTHER" id="PTHR24567">
    <property type="entry name" value="CRP FAMILY TRANSCRIPTIONAL REGULATORY PROTEIN"/>
    <property type="match status" value="1"/>
</dbReference>
<dbReference type="InterPro" id="IPR050397">
    <property type="entry name" value="Env_Response_Regulators"/>
</dbReference>
<evidence type="ECO:0000256" key="2">
    <source>
        <dbReference type="ARBA" id="ARBA00023125"/>
    </source>
</evidence>
<keyword evidence="2" id="KW-0238">DNA-binding</keyword>